<comment type="function">
    <text evidence="3">The glycine cleavage system catalyzes the degradation of glycine. The H protein shuttles the methylamine group of glycine from the P protein to the T protein.</text>
</comment>
<dbReference type="InterPro" id="IPR033753">
    <property type="entry name" value="GCV_H/Fam206"/>
</dbReference>
<dbReference type="EMBL" id="JAKGTH010000006">
    <property type="protein sequence ID" value="MCF4100176.1"/>
    <property type="molecule type" value="Genomic_DNA"/>
</dbReference>
<comment type="cofactor">
    <cofactor evidence="3">
        <name>(R)-lipoate</name>
        <dbReference type="ChEBI" id="CHEBI:83088"/>
    </cofactor>
    <text evidence="3">Binds 1 lipoyl cofactor covalently.</text>
</comment>
<reference evidence="5" key="1">
    <citation type="submission" date="2022-01" db="EMBL/GenBank/DDBJ databases">
        <title>Gillisia lutea sp. nov., isolated from marine plastic residues from the Malvarosa beach (Valencia, Spain).</title>
        <authorList>
            <person name="Vidal-Verdu A."/>
            <person name="Molina-Menor E."/>
            <person name="Satari L."/>
            <person name="Pascual J."/>
            <person name="Pereto J."/>
            <person name="Porcar M."/>
        </authorList>
    </citation>
    <scope>NUCLEOTIDE SEQUENCE</scope>
    <source>
        <strain evidence="5">M10.2A</strain>
    </source>
</reference>
<name>A0ABS9EBA8_9FLAO</name>
<evidence type="ECO:0000256" key="1">
    <source>
        <dbReference type="ARBA" id="ARBA00009249"/>
    </source>
</evidence>
<protein>
    <recommendedName>
        <fullName evidence="3">Glycine cleavage system H protein</fullName>
    </recommendedName>
</protein>
<evidence type="ECO:0000313" key="5">
    <source>
        <dbReference type="EMBL" id="MCF4100176.1"/>
    </source>
</evidence>
<sequence>MNIPQELKYTKDHEWVKIDGNVATIGVTDFAQGELGDIVYVEVETVGETMEQEEVFGTVEAVKTVSDLFSPLSGEILEFNETLEDTPEKVNTDPYGEGWMVKIQIADESQIEGLMSPEAYKELIGG</sequence>
<dbReference type="PANTHER" id="PTHR11715">
    <property type="entry name" value="GLYCINE CLEAVAGE SYSTEM H PROTEIN"/>
    <property type="match status" value="1"/>
</dbReference>
<dbReference type="Pfam" id="PF01597">
    <property type="entry name" value="GCV_H"/>
    <property type="match status" value="1"/>
</dbReference>
<feature type="domain" description="Lipoyl-binding" evidence="4">
    <location>
        <begin position="22"/>
        <end position="104"/>
    </location>
</feature>
<dbReference type="InterPro" id="IPR000089">
    <property type="entry name" value="Biotin_lipoyl"/>
</dbReference>
<dbReference type="HAMAP" id="MF_00272">
    <property type="entry name" value="GcvH"/>
    <property type="match status" value="1"/>
</dbReference>
<dbReference type="PROSITE" id="PS50968">
    <property type="entry name" value="BIOTINYL_LIPOYL"/>
    <property type="match status" value="1"/>
</dbReference>
<dbReference type="RefSeq" id="WP_236132331.1">
    <property type="nucleotide sequence ID" value="NZ_JAKGTH010000006.1"/>
</dbReference>
<dbReference type="InterPro" id="IPR011053">
    <property type="entry name" value="Single_hybrid_motif"/>
</dbReference>
<comment type="similarity">
    <text evidence="1 3">Belongs to the GcvH family.</text>
</comment>
<proteinExistence type="inferred from homology"/>
<dbReference type="NCBIfam" id="NF002270">
    <property type="entry name" value="PRK01202.1"/>
    <property type="match status" value="1"/>
</dbReference>
<keyword evidence="6" id="KW-1185">Reference proteome</keyword>
<dbReference type="CDD" id="cd06848">
    <property type="entry name" value="GCS_H"/>
    <property type="match status" value="1"/>
</dbReference>
<evidence type="ECO:0000256" key="2">
    <source>
        <dbReference type="ARBA" id="ARBA00022823"/>
    </source>
</evidence>
<evidence type="ECO:0000256" key="3">
    <source>
        <dbReference type="HAMAP-Rule" id="MF_00272"/>
    </source>
</evidence>
<accession>A0ABS9EBA8</accession>
<evidence type="ECO:0000313" key="6">
    <source>
        <dbReference type="Proteomes" id="UP001179363"/>
    </source>
</evidence>
<keyword evidence="2 3" id="KW-0450">Lipoyl</keyword>
<dbReference type="Proteomes" id="UP001179363">
    <property type="component" value="Unassembled WGS sequence"/>
</dbReference>
<dbReference type="PANTHER" id="PTHR11715:SF3">
    <property type="entry name" value="GLYCINE CLEAVAGE SYSTEM H PROTEIN-RELATED"/>
    <property type="match status" value="1"/>
</dbReference>
<comment type="caution">
    <text evidence="5">The sequence shown here is derived from an EMBL/GenBank/DDBJ whole genome shotgun (WGS) entry which is preliminary data.</text>
</comment>
<dbReference type="InterPro" id="IPR002930">
    <property type="entry name" value="GCV_H"/>
</dbReference>
<dbReference type="InterPro" id="IPR017453">
    <property type="entry name" value="GCV_H_sub"/>
</dbReference>
<organism evidence="5 6">
    <name type="scientific">Gillisia lutea</name>
    <dbReference type="NCBI Taxonomy" id="2909668"/>
    <lineage>
        <taxon>Bacteria</taxon>
        <taxon>Pseudomonadati</taxon>
        <taxon>Bacteroidota</taxon>
        <taxon>Flavobacteriia</taxon>
        <taxon>Flavobacteriales</taxon>
        <taxon>Flavobacteriaceae</taxon>
        <taxon>Gillisia</taxon>
    </lineage>
</organism>
<evidence type="ECO:0000259" key="4">
    <source>
        <dbReference type="PROSITE" id="PS50968"/>
    </source>
</evidence>
<dbReference type="SUPFAM" id="SSF51230">
    <property type="entry name" value="Single hybrid motif"/>
    <property type="match status" value="1"/>
</dbReference>
<gene>
    <name evidence="3 5" type="primary">gcvH</name>
    <name evidence="5" type="ORF">L1I30_00715</name>
</gene>
<dbReference type="Gene3D" id="2.40.50.100">
    <property type="match status" value="1"/>
</dbReference>
<feature type="modified residue" description="N6-lipoyllysine" evidence="3">
    <location>
        <position position="63"/>
    </location>
</feature>
<comment type="subunit">
    <text evidence="3">The glycine cleavage system is composed of four proteins: P, T, L and H.</text>
</comment>
<dbReference type="NCBIfam" id="TIGR00527">
    <property type="entry name" value="gcvH"/>
    <property type="match status" value="1"/>
</dbReference>